<accession>A0A1C1YRJ5</accession>
<organism evidence="2 3">
    <name type="scientific">Hoeflea olei</name>
    <dbReference type="NCBI Taxonomy" id="1480615"/>
    <lineage>
        <taxon>Bacteria</taxon>
        <taxon>Pseudomonadati</taxon>
        <taxon>Pseudomonadota</taxon>
        <taxon>Alphaproteobacteria</taxon>
        <taxon>Hyphomicrobiales</taxon>
        <taxon>Rhizobiaceae</taxon>
        <taxon>Hoeflea</taxon>
    </lineage>
</organism>
<evidence type="ECO:0000256" key="1">
    <source>
        <dbReference type="SAM" id="MobiDB-lite"/>
    </source>
</evidence>
<feature type="region of interest" description="Disordered" evidence="1">
    <location>
        <begin position="412"/>
        <end position="487"/>
    </location>
</feature>
<evidence type="ECO:0000313" key="3">
    <source>
        <dbReference type="Proteomes" id="UP000094795"/>
    </source>
</evidence>
<dbReference type="EMBL" id="LQZT01000048">
    <property type="protein sequence ID" value="OCW56046.1"/>
    <property type="molecule type" value="Genomic_DNA"/>
</dbReference>
<keyword evidence="3" id="KW-1185">Reference proteome</keyword>
<reference evidence="2 3" key="1">
    <citation type="submission" date="2015-12" db="EMBL/GenBank/DDBJ databases">
        <authorList>
            <person name="Shamseldin A."/>
            <person name="Moawad H."/>
            <person name="Abd El-Rahim W.M."/>
            <person name="Sadowsky M.J."/>
        </authorList>
    </citation>
    <scope>NUCLEOTIDE SEQUENCE [LARGE SCALE GENOMIC DNA]</scope>
    <source>
        <strain evidence="2 3">JC234</strain>
    </source>
</reference>
<feature type="region of interest" description="Disordered" evidence="1">
    <location>
        <begin position="1"/>
        <end position="22"/>
    </location>
</feature>
<proteinExistence type="predicted"/>
<feature type="region of interest" description="Disordered" evidence="1">
    <location>
        <begin position="107"/>
        <end position="141"/>
    </location>
</feature>
<sequence>MLDQRRDRHGVAGREGHLDRQPREAALRARGERNAARIIGFDAVTREFDHHPAGEVAVGRHQRRGRFGKVFTRLQRPAHCRSQRGRLLALVGGLDQAHMVETAADRGDIGQEPGLAPGLGGGRRQQRRRDHGPAVAQGGRDIAKCGDVGNLIRPKPAGLKQPQQPVLGMAADRHVRRWRTGSRDRTRLRRRAAGGERQRAPMRGPHHLVEPGQHHRALVEPRHGPNQPCGRRSRARRARDDHRTAGGRGRKAAGEDIDHAVVVIRGAGAADLGQQRRPEFTRDPEEFAGQLPPLLQVFRNHRVEAGEIAFLDLDCLDQVEQRAAEPDRVSRVGRRHQRHAAQMIAHGLRQRLLPGEHQIGKPQGGGQLRDRRIEGERFRVLRLEETGVVVGLAKRPDCRQQRRALADQVGEFRAQRARGAPGRHEHRGARQRQRIVSTIGEPRHQTARQDRIGQRAQEGRARRNGDDPGRGARHGAASLSPPACSPR</sequence>
<evidence type="ECO:0000313" key="2">
    <source>
        <dbReference type="EMBL" id="OCW56046.1"/>
    </source>
</evidence>
<feature type="compositionally biased region" description="Basic residues" evidence="1">
    <location>
        <begin position="179"/>
        <end position="192"/>
    </location>
</feature>
<name>A0A1C1YRJ5_9HYPH</name>
<feature type="compositionally biased region" description="Basic and acidic residues" evidence="1">
    <location>
        <begin position="441"/>
        <end position="470"/>
    </location>
</feature>
<gene>
    <name evidence="2" type="ORF">AWJ14_12600</name>
</gene>
<feature type="region of interest" description="Disordered" evidence="1">
    <location>
        <begin position="179"/>
        <end position="252"/>
    </location>
</feature>
<protein>
    <submittedName>
        <fullName evidence="2">Uncharacterized protein</fullName>
    </submittedName>
</protein>
<dbReference type="Proteomes" id="UP000094795">
    <property type="component" value="Unassembled WGS sequence"/>
</dbReference>
<feature type="compositionally biased region" description="Basic and acidic residues" evidence="1">
    <location>
        <begin position="207"/>
        <end position="223"/>
    </location>
</feature>
<dbReference type="AlphaFoldDB" id="A0A1C1YRJ5"/>
<feature type="compositionally biased region" description="Basic residues" evidence="1">
    <location>
        <begin position="424"/>
        <end position="433"/>
    </location>
</feature>
<comment type="caution">
    <text evidence="2">The sequence shown here is derived from an EMBL/GenBank/DDBJ whole genome shotgun (WGS) entry which is preliminary data.</text>
</comment>